<dbReference type="PROSITE" id="PS51034">
    <property type="entry name" value="ZP_2"/>
    <property type="match status" value="1"/>
</dbReference>
<dbReference type="InterPro" id="IPR016024">
    <property type="entry name" value="ARM-type_fold"/>
</dbReference>
<comment type="caution">
    <text evidence="4">The sequence shown here is derived from an EMBL/GenBank/DDBJ whole genome shotgun (WGS) entry which is preliminary data.</text>
</comment>
<dbReference type="InterPro" id="IPR039795">
    <property type="entry name" value="LTN1/Rkr1"/>
</dbReference>
<dbReference type="GO" id="GO:0043023">
    <property type="term" value="F:ribosomal large subunit binding"/>
    <property type="evidence" value="ECO:0007669"/>
    <property type="project" value="TreeGrafter"/>
</dbReference>
<dbReference type="InterPro" id="IPR001507">
    <property type="entry name" value="ZP_dom"/>
</dbReference>
<feature type="transmembrane region" description="Helical" evidence="2">
    <location>
        <begin position="2231"/>
        <end position="2259"/>
    </location>
</feature>
<evidence type="ECO:0000256" key="1">
    <source>
        <dbReference type="SAM" id="MobiDB-lite"/>
    </source>
</evidence>
<sequence>MGGKHKQAQRTKNNARPSSSCRSAELLGTTVPQFVGFSAMKESTAMSGFSLATDDMDASIDPNFQLVLKKMSKKDATTKSKALQEFTELIKTSDIEAVIAVLPFWPRLYCVLATDTDHKVREGTHIAHHQVVLKSKRNLAPYLKQFAGPWFTSQYDTYAPAASAATKSFQDAFPKNKIKEAIAYCQEEILSYIGENLTIHTSSTLSNPKITSPEDAEAKYQRVLISSLHGYTLYLQQLCTDEIEKQEELNMKIISDSKFWKFAKNKVLPIKSAWYCVISSICQKSPTFLKKEYAHIVGAVFSDLDESEPIVVQSLWEAILSVLSTIEEWWQYVNIDKLVFPKLWKLLKEGGFGNAYVIFPNLLPLISHLPPSIDQNSTFSLFFENMFKGMKHQSSTRSRHESLAISTTYVECLQYVIMKNHSDIGFCEKLIRSHLFPVLEWSLTDPQASYKGFFNQISKMIQYWSKNSSSESFPHYIKYSQFFWNNLNSLCQGLLLNLEISYDKELLSQFSSRQIELLQSLKHIVAHKQLKVSFCANQSPENITGESHTMVSLLVDKSYMDLLNTVVYKTCASYVKFINEKHSKELIECLGSLVQDFDSEFFFRRLNAEFEGENVKENLVNVYWKLLHKWLSNESICSNSVVELIFLLFKYLSDESKMEVLNSFVLFQGTDCFGWCIAQSLSHPYNEDGTIQKWLHKDEVSHFLTSIMEKELNDTSTPELKLILKKAFMEKQNGDLYLSLPAISDIVMVLNKCLLRHEEYSATIDMCASFAAHISAILYSQNYKLQFGDDLLLAMFNLCCSSTLDPDIISVDTIWEVNTAWQDAITVLAQELSWVEFETLSSKCADVVTNAVFDDTSDYNINHMIKVIVNFIKCINGNPMRIWDILNLFLFRDFVQPWKRTLVNVCHSAEYAVGHLCAPFEPISFDSSFDESLISKYFIWMDLVADVLVTPTATLTEETDEEDDNVTTTVQTVFNSVCVSDILELLMEMLESLTIATMFTTHYACTRHSEIVSSRKNSMQLKLKTIFNNMDTQSVVQVENRIRENLIRNSGVSVNVLHLYLSKIVSKNLSEEYRKLLEECDDQLIRLHLTQAFAKYAKYEQVYDCSSDTERIIYLRTLMHLDQLEIPSAEIFKRIANINQESKSHFLYESNIANSITWSEVELIIECMRLFSKTLQNQPHGINSNQWDFMIVTFVTWTNNIANLKYKFRRLQIKSLIGALCELFVCVCEYVKSCDKESVKNEWTEVFAQEINKAFLGMWFYISASYMENSSEIPIVELPFLEKFGAIIDHLDCKLLFNNPNPKLPKWSKLVTQSCLLLTHSVNVLQMWGYHMLQVLIPGLVELDLAAVTTNTPHEKGLIFNQFSDTLSNIRDVVDPLLNEFKLGDDSCRIEPYTDSYTYTSAYFLLWDILLSLCEFSSTELRYQYADWLKNENLLNSLLDNIYKLMPIEVMHQSEGKSKQSVDLFSGKFSTKLSGACTSRVIEHMVCWCYFSALSQLPALVRQWWSQKEPRISQIVEKVTSTYISPQLCSREFSEISKNETKFKNMVIKVHPSVREVVAVYTVDEAQMELVITLKNNYPLSSPEVQCNRQIGGTSHRQWLMQLKMCVLHQIKSSTGLKNVISALLFYIKELTNCQSSPATPVRKNSILHACTNGLAPVTRALALYAEICFNCDLTSTRNCSCKYIVNHGTFTHSGKPQFLHLKGSERKEVKSNLVHQNPRSFQLDSARKLDPISASLGNFQNYRSLSVVQKAKSEALADMSPCRLDKGYRLTPDGKCECPPGTALNENDECIFCQIEKGFKINEQGRCVCALERGMIVDEHGNCICPVEYGYRLDQRGNCTPVPGAECENNHHCPDHKFCNPQTKTCDNPCVPTKCGKYAFCNAVNHQAVCQCQSGYSGNPEVDCTPSILHHRTDFPIPDMEVSCLSDGVQIQIDITDQGFNGVLYVKGHSKDEQCRRVITVPSNERSRTEIFKVQFGNCGLIHVNGQASFVLVIQKHPKLVTYKAQAYHIRCIYQTGEQNVTLGFNVSMLTTAGTIANTGPPPTCVMKIVTQTGQEVNSAEIGDNLMLQVEVQPGSIYGGFARSCIAKTMGDNVENEYIVTDENGCATDPTIFGEWEYNHDTQSLLASFNAFKFPSSDNIRFQCNIRVCFGRCQPVNCRGYNAFGRRKRAIDSENNTDVLIPGDLMSGQVREEITLQSNAILTFERREQRFVDPTEAPNAQRAEDICVSMIGFIIALVITALLALVAVAVAVSCWLMAYRRRPKATGPLPHPPEFPNPLFTTPEPMAEPSPDYLT</sequence>
<reference evidence="4 5" key="1">
    <citation type="journal article" date="2018" name="Elife">
        <title>Firefly genomes illuminate parallel origins of bioluminescence in beetles.</title>
        <authorList>
            <person name="Fallon T.R."/>
            <person name="Lower S.E."/>
            <person name="Chang C.H."/>
            <person name="Bessho-Uehara M."/>
            <person name="Martin G.J."/>
            <person name="Bewick A.J."/>
            <person name="Behringer M."/>
            <person name="Debat H.J."/>
            <person name="Wong I."/>
            <person name="Day J.C."/>
            <person name="Suvorov A."/>
            <person name="Silva C.J."/>
            <person name="Stanger-Hall K.F."/>
            <person name="Hall D.W."/>
            <person name="Schmitz R.J."/>
            <person name="Nelson D.R."/>
            <person name="Lewis S.M."/>
            <person name="Shigenobu S."/>
            <person name="Bybee S.M."/>
            <person name="Larracuente A.M."/>
            <person name="Oba Y."/>
            <person name="Weng J.K."/>
        </authorList>
    </citation>
    <scope>NUCLEOTIDE SEQUENCE [LARGE SCALE GENOMIC DNA]</scope>
    <source>
        <strain evidence="4">1611_PpyrPB1</strain>
        <tissue evidence="4">Whole body</tissue>
    </source>
</reference>
<keyword evidence="2" id="KW-1133">Transmembrane helix</keyword>
<dbReference type="PANTHER" id="PTHR12389">
    <property type="entry name" value="ZINC FINGER PROTEIN 294"/>
    <property type="match status" value="1"/>
</dbReference>
<keyword evidence="2" id="KW-0812">Transmembrane</keyword>
<dbReference type="PANTHER" id="PTHR12389:SF0">
    <property type="entry name" value="E3 UBIQUITIN-PROTEIN LIGASE LISTERIN"/>
    <property type="match status" value="1"/>
</dbReference>
<dbReference type="PROSITE" id="PS01186">
    <property type="entry name" value="EGF_2"/>
    <property type="match status" value="1"/>
</dbReference>
<dbReference type="Pfam" id="PF25057">
    <property type="entry name" value="CUT_N"/>
    <property type="match status" value="1"/>
</dbReference>
<dbReference type="Pfam" id="PF22958">
    <property type="entry name" value="Ltn1_1st"/>
    <property type="match status" value="1"/>
</dbReference>
<dbReference type="InterPro" id="IPR056953">
    <property type="entry name" value="CUT_N"/>
</dbReference>
<dbReference type="GO" id="GO:0061630">
    <property type="term" value="F:ubiquitin protein ligase activity"/>
    <property type="evidence" value="ECO:0007669"/>
    <property type="project" value="InterPro"/>
</dbReference>
<dbReference type="InterPro" id="IPR000742">
    <property type="entry name" value="EGF"/>
</dbReference>
<dbReference type="SMART" id="SM00241">
    <property type="entry name" value="ZP"/>
    <property type="match status" value="1"/>
</dbReference>
<keyword evidence="5" id="KW-1185">Reference proteome</keyword>
<evidence type="ECO:0000313" key="4">
    <source>
        <dbReference type="EMBL" id="KAB0795147.1"/>
    </source>
</evidence>
<protein>
    <recommendedName>
        <fullName evidence="3">ZP domain-containing protein</fullName>
    </recommendedName>
</protein>
<dbReference type="GO" id="GO:0005829">
    <property type="term" value="C:cytosol"/>
    <property type="evidence" value="ECO:0007669"/>
    <property type="project" value="TreeGrafter"/>
</dbReference>
<dbReference type="InParanoid" id="A0A5N4ACT5"/>
<dbReference type="GO" id="GO:0072344">
    <property type="term" value="P:rescue of stalled ribosome"/>
    <property type="evidence" value="ECO:0007669"/>
    <property type="project" value="TreeGrafter"/>
</dbReference>
<evidence type="ECO:0000256" key="2">
    <source>
        <dbReference type="SAM" id="Phobius"/>
    </source>
</evidence>
<dbReference type="FunCoup" id="A0A5N4ACT5">
    <property type="interactions" value="2017"/>
</dbReference>
<feature type="region of interest" description="Disordered" evidence="1">
    <location>
        <begin position="1"/>
        <end position="22"/>
    </location>
</feature>
<name>A0A5N4ACT5_PHOPY</name>
<keyword evidence="2" id="KW-0472">Membrane</keyword>
<feature type="domain" description="ZP" evidence="3">
    <location>
        <begin position="1924"/>
        <end position="2166"/>
    </location>
</feature>
<dbReference type="Pfam" id="PF23009">
    <property type="entry name" value="UBC_like"/>
    <property type="match status" value="1"/>
</dbReference>
<evidence type="ECO:0000259" key="3">
    <source>
        <dbReference type="PROSITE" id="PS51034"/>
    </source>
</evidence>
<accession>A0A5N4ACT5</accession>
<feature type="compositionally biased region" description="Polar residues" evidence="1">
    <location>
        <begin position="10"/>
        <end position="22"/>
    </location>
</feature>
<evidence type="ECO:0000313" key="5">
    <source>
        <dbReference type="Proteomes" id="UP000327044"/>
    </source>
</evidence>
<dbReference type="Gene3D" id="1.25.10.10">
    <property type="entry name" value="Leucine-rich Repeat Variant"/>
    <property type="match status" value="1"/>
</dbReference>
<dbReference type="GO" id="GO:1990112">
    <property type="term" value="C:RQC complex"/>
    <property type="evidence" value="ECO:0007669"/>
    <property type="project" value="InterPro"/>
</dbReference>
<dbReference type="EMBL" id="VVIM01000008">
    <property type="protein sequence ID" value="KAB0795147.1"/>
    <property type="molecule type" value="Genomic_DNA"/>
</dbReference>
<dbReference type="GO" id="GO:1990116">
    <property type="term" value="P:ribosome-associated ubiquitin-dependent protein catabolic process"/>
    <property type="evidence" value="ECO:0007669"/>
    <property type="project" value="InterPro"/>
</dbReference>
<dbReference type="InterPro" id="IPR054477">
    <property type="entry name" value="LTN1_E3_ligase_6th"/>
</dbReference>
<dbReference type="Proteomes" id="UP000327044">
    <property type="component" value="Unassembled WGS sequence"/>
</dbReference>
<organism evidence="4 5">
    <name type="scientific">Photinus pyralis</name>
    <name type="common">Common eastern firefly</name>
    <name type="synonym">Lampyris pyralis</name>
    <dbReference type="NCBI Taxonomy" id="7054"/>
    <lineage>
        <taxon>Eukaryota</taxon>
        <taxon>Metazoa</taxon>
        <taxon>Ecdysozoa</taxon>
        <taxon>Arthropoda</taxon>
        <taxon>Hexapoda</taxon>
        <taxon>Insecta</taxon>
        <taxon>Pterygota</taxon>
        <taxon>Neoptera</taxon>
        <taxon>Endopterygota</taxon>
        <taxon>Coleoptera</taxon>
        <taxon>Polyphaga</taxon>
        <taxon>Elateriformia</taxon>
        <taxon>Elateroidea</taxon>
        <taxon>Lampyridae</taxon>
        <taxon>Lampyrinae</taxon>
        <taxon>Photinus</taxon>
    </lineage>
</organism>
<dbReference type="Pfam" id="PF22999">
    <property type="entry name" value="LTN1_E3_ligase_6th"/>
    <property type="match status" value="1"/>
</dbReference>
<dbReference type="SUPFAM" id="SSF48371">
    <property type="entry name" value="ARM repeat"/>
    <property type="match status" value="1"/>
</dbReference>
<gene>
    <name evidence="4" type="ORF">PPYR_11986</name>
</gene>
<feature type="region of interest" description="Disordered" evidence="1">
    <location>
        <begin position="2267"/>
        <end position="2296"/>
    </location>
</feature>
<dbReference type="InterPro" id="IPR011989">
    <property type="entry name" value="ARM-like"/>
</dbReference>
<proteinExistence type="predicted"/>
<dbReference type="InterPro" id="IPR054478">
    <property type="entry name" value="LTN1_UBC"/>
</dbReference>
<dbReference type="InterPro" id="IPR054476">
    <property type="entry name" value="Ltn1_N"/>
</dbReference>